<dbReference type="PANTHER" id="PTHR13247">
    <property type="entry name" value="TETRATRICOPEPTIDE REPEAT PROTEIN 11 TPR REPEAT PROTEIN 11"/>
    <property type="match status" value="1"/>
</dbReference>
<dbReference type="SUPFAM" id="SSF48452">
    <property type="entry name" value="TPR-like"/>
    <property type="match status" value="1"/>
</dbReference>
<dbReference type="GO" id="GO:0000422">
    <property type="term" value="P:autophagy of mitochondrion"/>
    <property type="evidence" value="ECO:0007669"/>
    <property type="project" value="TreeGrafter"/>
</dbReference>
<dbReference type="InterPro" id="IPR011990">
    <property type="entry name" value="TPR-like_helical_dom_sf"/>
</dbReference>
<comment type="caution">
    <text evidence="1">The sequence shown here is derived from an EMBL/GenBank/DDBJ whole genome shotgun (WGS) entry which is preliminary data.</text>
</comment>
<proteinExistence type="predicted"/>
<dbReference type="PANTHER" id="PTHR13247:SF0">
    <property type="entry name" value="MITOCHONDRIAL FISSION 1 PROTEIN"/>
    <property type="match status" value="1"/>
</dbReference>
<dbReference type="GO" id="GO:0016559">
    <property type="term" value="P:peroxisome fission"/>
    <property type="evidence" value="ECO:0007669"/>
    <property type="project" value="TreeGrafter"/>
</dbReference>
<dbReference type="GO" id="GO:0005741">
    <property type="term" value="C:mitochondrial outer membrane"/>
    <property type="evidence" value="ECO:0007669"/>
    <property type="project" value="TreeGrafter"/>
</dbReference>
<dbReference type="AlphaFoldDB" id="A0A6L2LQT8"/>
<dbReference type="GO" id="GO:0000266">
    <property type="term" value="P:mitochondrial fission"/>
    <property type="evidence" value="ECO:0007669"/>
    <property type="project" value="InterPro"/>
</dbReference>
<dbReference type="EMBL" id="BKCJ010004712">
    <property type="protein sequence ID" value="GEU62664.1"/>
    <property type="molecule type" value="Genomic_DNA"/>
</dbReference>
<feature type="non-terminal residue" evidence="1">
    <location>
        <position position="1"/>
    </location>
</feature>
<sequence length="209" mass="23246">AKPLQTFVGTYFFPERLIFSIGGSAMMWSSLQKDNIGTFTWISSKANNVISPSTTSCSELLAMLNRVAIAGVLVEECKVLLLDELTTFFDESDQLWDCKFACSSEQQKAKFCYPLIWALVHSRDSDDVRRGMGMLHGSLASTSNFREKKKELYLLAVGYLRCKCFTKSADIIDKCLEILGEPGSGGSTSSMVCTVKKWQKSDPQNSKDT</sequence>
<protein>
    <submittedName>
        <fullName evidence="1">Mitochondrial fission 1 protein A</fullName>
    </submittedName>
</protein>
<dbReference type="Gene3D" id="1.25.40.10">
    <property type="entry name" value="Tetratricopeptide repeat domain"/>
    <property type="match status" value="1"/>
</dbReference>
<accession>A0A6L2LQT8</accession>
<organism evidence="1">
    <name type="scientific">Tanacetum cinerariifolium</name>
    <name type="common">Dalmatian daisy</name>
    <name type="synonym">Chrysanthemum cinerariifolium</name>
    <dbReference type="NCBI Taxonomy" id="118510"/>
    <lineage>
        <taxon>Eukaryota</taxon>
        <taxon>Viridiplantae</taxon>
        <taxon>Streptophyta</taxon>
        <taxon>Embryophyta</taxon>
        <taxon>Tracheophyta</taxon>
        <taxon>Spermatophyta</taxon>
        <taxon>Magnoliopsida</taxon>
        <taxon>eudicotyledons</taxon>
        <taxon>Gunneridae</taxon>
        <taxon>Pentapetalae</taxon>
        <taxon>asterids</taxon>
        <taxon>campanulids</taxon>
        <taxon>Asterales</taxon>
        <taxon>Asteraceae</taxon>
        <taxon>Asteroideae</taxon>
        <taxon>Anthemideae</taxon>
        <taxon>Anthemidinae</taxon>
        <taxon>Tanacetum</taxon>
    </lineage>
</organism>
<reference evidence="1" key="1">
    <citation type="journal article" date="2019" name="Sci. Rep.">
        <title>Draft genome of Tanacetum cinerariifolium, the natural source of mosquito coil.</title>
        <authorList>
            <person name="Yamashiro T."/>
            <person name="Shiraishi A."/>
            <person name="Satake H."/>
            <person name="Nakayama K."/>
        </authorList>
    </citation>
    <scope>NUCLEOTIDE SEQUENCE</scope>
</reference>
<dbReference type="InterPro" id="IPR016543">
    <property type="entry name" value="Fis1"/>
</dbReference>
<gene>
    <name evidence="1" type="ORF">Tci_034642</name>
</gene>
<dbReference type="GO" id="GO:0005778">
    <property type="term" value="C:peroxisomal membrane"/>
    <property type="evidence" value="ECO:0007669"/>
    <property type="project" value="TreeGrafter"/>
</dbReference>
<evidence type="ECO:0000313" key="1">
    <source>
        <dbReference type="EMBL" id="GEU62664.1"/>
    </source>
</evidence>
<name>A0A6L2LQT8_TANCI</name>